<dbReference type="SUPFAM" id="SSF58104">
    <property type="entry name" value="Methyl-accepting chemotaxis protein (MCP) signaling domain"/>
    <property type="match status" value="1"/>
</dbReference>
<keyword evidence="8" id="KW-1185">Reference proteome</keyword>
<dbReference type="Proteomes" id="UP001221838">
    <property type="component" value="Unassembled WGS sequence"/>
</dbReference>
<dbReference type="InterPro" id="IPR003660">
    <property type="entry name" value="HAMP_dom"/>
</dbReference>
<dbReference type="PROSITE" id="PS50111">
    <property type="entry name" value="CHEMOTAXIS_TRANSDUC_2"/>
    <property type="match status" value="1"/>
</dbReference>
<gene>
    <name evidence="7" type="ORF">POL68_18425</name>
</gene>
<accession>A0ABT5D9U4</accession>
<dbReference type="PROSITE" id="PS50885">
    <property type="entry name" value="HAMP"/>
    <property type="match status" value="1"/>
</dbReference>
<evidence type="ECO:0000259" key="5">
    <source>
        <dbReference type="PROSITE" id="PS50111"/>
    </source>
</evidence>
<keyword evidence="4" id="KW-0812">Transmembrane</keyword>
<evidence type="ECO:0000313" key="8">
    <source>
        <dbReference type="Proteomes" id="UP001221838"/>
    </source>
</evidence>
<dbReference type="Gene3D" id="1.10.287.950">
    <property type="entry name" value="Methyl-accepting chemotaxis protein"/>
    <property type="match status" value="1"/>
</dbReference>
<protein>
    <submittedName>
        <fullName evidence="7">Methyl-accepting chemotaxis protein</fullName>
    </submittedName>
</protein>
<feature type="domain" description="Methyl-accepting transducer" evidence="5">
    <location>
        <begin position="363"/>
        <end position="599"/>
    </location>
</feature>
<reference evidence="7 8" key="1">
    <citation type="submission" date="2022-11" db="EMBL/GenBank/DDBJ databases">
        <title>Minimal conservation of predation-associated metabolite biosynthetic gene clusters underscores biosynthetic potential of Myxococcota including descriptions for ten novel species: Archangium lansinium sp. nov., Myxococcus landrumus sp. nov., Nannocystis bai.</title>
        <authorList>
            <person name="Ahearne A."/>
            <person name="Stevens C."/>
            <person name="Dowd S."/>
        </authorList>
    </citation>
    <scope>NUCLEOTIDE SEQUENCE [LARGE SCALE GENOMIC DNA]</scope>
    <source>
        <strain evidence="7 8">NCWAL01</strain>
    </source>
</reference>
<sequence length="635" mass="68592">MTLPLLGTLKLRGRLTLYTTLLYVVPLAALGWLQFTDSRERVKLQVQETLSLEASGLRDLVEAMLAEREANVRNWAEAPSLRAALQGSAPTPSEATAELAAVLRHSPTFRGLVLFNLEGQAIAASPPGLLEAYVGHQAEVLASPWFRAALEERMTDKGLTLQASSIFRKRVLPLAAPVVSPLEAQQRGVLMAAYDWDHLARVVAPTLERARHRSHLSFALSVRRVDGTVLFEARGAPPIMGVTPLTVVVENDRRIRDVGDGWRFMAQVDPGEAYADESRTLLANFGLTGLAVMLAAMGTFLVARTVTRPLVALSGMVGRIIHDRDLSQPLPVQASNDEVGQLASAFALMLGHLRDTTASLQHGMRVLNNTVSELNQASRHQERNIARQAAALQETQVTAQEIKQTSLLAAEKAETVLSVAARAEDVGRSGEAAITNSLGGFEGLQEQVAQMAQSIARLNERTQQIGGITQTVKDLADQSNMLALNAAIEAVRSGEHGKGFGVVAREIRSLADQSIQATERVRDILGDISQAILSTAKMTEQGYTRMEEGLGQVRASGENLRELSTIVHDNAAAVRQIAAAVSQQNAGISQIFGAVTDLSTMMNETVTSLHSTSNAARTLQEVAEQMEHVARSYRV</sequence>
<dbReference type="EMBL" id="JAQNDM010000002">
    <property type="protein sequence ID" value="MDC0710460.1"/>
    <property type="molecule type" value="Genomic_DNA"/>
</dbReference>
<comment type="similarity">
    <text evidence="2">Belongs to the methyl-accepting chemotaxis (MCP) protein family.</text>
</comment>
<evidence type="ECO:0000256" key="4">
    <source>
        <dbReference type="SAM" id="Phobius"/>
    </source>
</evidence>
<dbReference type="InterPro" id="IPR004089">
    <property type="entry name" value="MCPsignal_dom"/>
</dbReference>
<comment type="caution">
    <text evidence="7">The sequence shown here is derived from an EMBL/GenBank/DDBJ whole genome shotgun (WGS) entry which is preliminary data.</text>
</comment>
<dbReference type="Pfam" id="PF00672">
    <property type="entry name" value="HAMP"/>
    <property type="match status" value="1"/>
</dbReference>
<dbReference type="PANTHER" id="PTHR32089">
    <property type="entry name" value="METHYL-ACCEPTING CHEMOTAXIS PROTEIN MCPB"/>
    <property type="match status" value="1"/>
</dbReference>
<keyword evidence="4" id="KW-1133">Transmembrane helix</keyword>
<dbReference type="SMART" id="SM00304">
    <property type="entry name" value="HAMP"/>
    <property type="match status" value="1"/>
</dbReference>
<keyword evidence="1 3" id="KW-0807">Transducer</keyword>
<organism evidence="7 8">
    <name type="scientific">Stigmatella ashevillensis</name>
    <dbReference type="NCBI Taxonomy" id="2995309"/>
    <lineage>
        <taxon>Bacteria</taxon>
        <taxon>Pseudomonadati</taxon>
        <taxon>Myxococcota</taxon>
        <taxon>Myxococcia</taxon>
        <taxon>Myxococcales</taxon>
        <taxon>Cystobacterineae</taxon>
        <taxon>Archangiaceae</taxon>
        <taxon>Stigmatella</taxon>
    </lineage>
</organism>
<evidence type="ECO:0000256" key="3">
    <source>
        <dbReference type="PROSITE-ProRule" id="PRU00284"/>
    </source>
</evidence>
<evidence type="ECO:0000259" key="6">
    <source>
        <dbReference type="PROSITE" id="PS50885"/>
    </source>
</evidence>
<dbReference type="PANTHER" id="PTHR32089:SF112">
    <property type="entry name" value="LYSOZYME-LIKE PROTEIN-RELATED"/>
    <property type="match status" value="1"/>
</dbReference>
<name>A0ABT5D9U4_9BACT</name>
<evidence type="ECO:0000256" key="2">
    <source>
        <dbReference type="ARBA" id="ARBA00029447"/>
    </source>
</evidence>
<dbReference type="SMART" id="SM00283">
    <property type="entry name" value="MA"/>
    <property type="match status" value="1"/>
</dbReference>
<feature type="transmembrane region" description="Helical" evidence="4">
    <location>
        <begin position="15"/>
        <end position="35"/>
    </location>
</feature>
<dbReference type="CDD" id="cd06225">
    <property type="entry name" value="HAMP"/>
    <property type="match status" value="1"/>
</dbReference>
<evidence type="ECO:0000313" key="7">
    <source>
        <dbReference type="EMBL" id="MDC0710460.1"/>
    </source>
</evidence>
<feature type="transmembrane region" description="Helical" evidence="4">
    <location>
        <begin position="281"/>
        <end position="303"/>
    </location>
</feature>
<dbReference type="Gene3D" id="3.30.450.20">
    <property type="entry name" value="PAS domain"/>
    <property type="match status" value="1"/>
</dbReference>
<proteinExistence type="inferred from homology"/>
<dbReference type="RefSeq" id="WP_272139938.1">
    <property type="nucleotide sequence ID" value="NZ_JAQNDM010000002.1"/>
</dbReference>
<keyword evidence="4" id="KW-0472">Membrane</keyword>
<feature type="domain" description="HAMP" evidence="6">
    <location>
        <begin position="304"/>
        <end position="358"/>
    </location>
</feature>
<evidence type="ECO:0000256" key="1">
    <source>
        <dbReference type="ARBA" id="ARBA00023224"/>
    </source>
</evidence>
<dbReference type="Pfam" id="PF00015">
    <property type="entry name" value="MCPsignal"/>
    <property type="match status" value="1"/>
</dbReference>